<dbReference type="OrthoDB" id="3261436at2759"/>
<evidence type="ECO:0000313" key="2">
    <source>
        <dbReference type="EMBL" id="KZP34551.1"/>
    </source>
</evidence>
<dbReference type="Pfam" id="PF18803">
    <property type="entry name" value="CxC2"/>
    <property type="match status" value="1"/>
</dbReference>
<sequence length="926" mass="104602">MREVLRLEGRGDHRESDICSLCETSSPALYRCNDCFGGELYCQGCIVYLHARTPLHRLQIWNGLFFDRVTLKSLGLRVQLGHDANTTCSNPEASFADNFTVIDNTAIHSISLDFCACETAQTKPVQLLRASWYPATTTDPRTAATFRVLEHFHILTFESEISGFEQYHTLARATDNTGTILVPDRYPAFMRMVREWRHIKLLKRAGRGHHPEGPRPDAGECAVVCPACPHAGRNLPDKWAEDKPNQWKYALFLALDANFRLKRKAISSDAVDPSLNRGCAYFVEESAYKTHLAGYGPQEEEKSTCVNHDAVKSANKATAGLAATGAGTVDCARHNMKRPMSVGDLQVGERYANMDYLFFSGLLGTTLLMLNISYDICCQWSINLWARMSAFPEGWRIDTTGVKWTYLVPKFHLPAHVDKCQTAYSFNYTRGVGRTDGEAPERGWADINAAASSTKEMGPGSRRDTLDDHFGDWNHKKIVAMAPTFLRKIKAAVPERANHVWAFEELTANLKPESVAAFTIAVEAWEADPKQPNPFVSLADVVTENDIKLALAQEEAIKILQGSGIIHHTLPPSVLITAGMDLEIHQRRLRLAAAELNENSTSVQQAKIQLRENALRRKIEAWIKIQEVYIPATAIIRLRAEAAAPEGAEPVPASSIPLLLPSSLPPRTVIERKFQDFEWRLRSAQATDALHSLRQHLRLQAHLVNFKYRFDRGQHENLRSNDIIKRLRVKVDDSVERYRTARKALTYLGSILKMTGWASALPILKDEDVRQMAAGLEGDTEGKRTLSWIWTELRIEWCKARARAMRWSEEVLLLVEEMRRVIEYHTWHADWWEQRGLIRQDLTPEEAEGALAYAFRQSHIRRSIRDHCLKSWAFVEEIVSFFAQKSRSPPALSEEFLLRLLRDNAALSTPATRKGAPATRKGIPAL</sequence>
<accession>A0A166X9B9</accession>
<feature type="domain" description="CxC2-like cysteine cluster KDZ transposase-associated" evidence="1">
    <location>
        <begin position="71"/>
        <end position="178"/>
    </location>
</feature>
<name>A0A166X9B9_9AGAM</name>
<dbReference type="InterPro" id="IPR041457">
    <property type="entry name" value="CxC2_KDZ-assoc"/>
</dbReference>
<organism evidence="2 3">
    <name type="scientific">Athelia psychrophila</name>
    <dbReference type="NCBI Taxonomy" id="1759441"/>
    <lineage>
        <taxon>Eukaryota</taxon>
        <taxon>Fungi</taxon>
        <taxon>Dikarya</taxon>
        <taxon>Basidiomycota</taxon>
        <taxon>Agaricomycotina</taxon>
        <taxon>Agaricomycetes</taxon>
        <taxon>Agaricomycetidae</taxon>
        <taxon>Atheliales</taxon>
        <taxon>Atheliaceae</taxon>
        <taxon>Athelia</taxon>
    </lineage>
</organism>
<evidence type="ECO:0000313" key="3">
    <source>
        <dbReference type="Proteomes" id="UP000076532"/>
    </source>
</evidence>
<evidence type="ECO:0000259" key="1">
    <source>
        <dbReference type="Pfam" id="PF18803"/>
    </source>
</evidence>
<dbReference type="EMBL" id="KV417480">
    <property type="protein sequence ID" value="KZP34551.1"/>
    <property type="molecule type" value="Genomic_DNA"/>
</dbReference>
<dbReference type="Proteomes" id="UP000076532">
    <property type="component" value="Unassembled WGS sequence"/>
</dbReference>
<dbReference type="AlphaFoldDB" id="A0A166X9B9"/>
<proteinExistence type="predicted"/>
<dbReference type="Pfam" id="PF18758">
    <property type="entry name" value="KDZ"/>
    <property type="match status" value="1"/>
</dbReference>
<keyword evidence="3" id="KW-1185">Reference proteome</keyword>
<protein>
    <recommendedName>
        <fullName evidence="1">CxC2-like cysteine cluster KDZ transposase-associated domain-containing protein</fullName>
    </recommendedName>
</protein>
<dbReference type="InterPro" id="IPR040521">
    <property type="entry name" value="KDZ"/>
</dbReference>
<dbReference type="PANTHER" id="PTHR33096:SF1">
    <property type="entry name" value="CXC1-LIKE CYSTEINE CLUSTER ASSOCIATED WITH KDZ TRANSPOSASES DOMAIN-CONTAINING PROTEIN"/>
    <property type="match status" value="1"/>
</dbReference>
<dbReference type="CDD" id="cd19757">
    <property type="entry name" value="Bbox1"/>
    <property type="match status" value="1"/>
</dbReference>
<dbReference type="PANTHER" id="PTHR33096">
    <property type="entry name" value="CXC2 DOMAIN-CONTAINING PROTEIN"/>
    <property type="match status" value="1"/>
</dbReference>
<dbReference type="STRING" id="436010.A0A166X9B9"/>
<reference evidence="2 3" key="1">
    <citation type="journal article" date="2016" name="Mol. Biol. Evol.">
        <title>Comparative Genomics of Early-Diverging Mushroom-Forming Fungi Provides Insights into the Origins of Lignocellulose Decay Capabilities.</title>
        <authorList>
            <person name="Nagy L.G."/>
            <person name="Riley R."/>
            <person name="Tritt A."/>
            <person name="Adam C."/>
            <person name="Daum C."/>
            <person name="Floudas D."/>
            <person name="Sun H."/>
            <person name="Yadav J.S."/>
            <person name="Pangilinan J."/>
            <person name="Larsson K.H."/>
            <person name="Matsuura K."/>
            <person name="Barry K."/>
            <person name="Labutti K."/>
            <person name="Kuo R."/>
            <person name="Ohm R.A."/>
            <person name="Bhattacharya S.S."/>
            <person name="Shirouzu T."/>
            <person name="Yoshinaga Y."/>
            <person name="Martin F.M."/>
            <person name="Grigoriev I.V."/>
            <person name="Hibbett D.S."/>
        </authorList>
    </citation>
    <scope>NUCLEOTIDE SEQUENCE [LARGE SCALE GENOMIC DNA]</scope>
    <source>
        <strain evidence="2 3">CBS 109695</strain>
    </source>
</reference>
<gene>
    <name evidence="2" type="ORF">FIBSPDRAFT_906577</name>
</gene>